<dbReference type="RefSeq" id="XP_029230977.1">
    <property type="nucleotide sequence ID" value="XM_029368899.1"/>
</dbReference>
<evidence type="ECO:0000313" key="3">
    <source>
        <dbReference type="Proteomes" id="UP000284403"/>
    </source>
</evidence>
<dbReference type="Proteomes" id="UP000284403">
    <property type="component" value="Unassembled WGS sequence"/>
</dbReference>
<dbReference type="EMBL" id="MKKU01000073">
    <property type="protein sequence ID" value="RNF25771.1"/>
    <property type="molecule type" value="Genomic_DNA"/>
</dbReference>
<reference evidence="2 3" key="1">
    <citation type="journal article" date="2018" name="BMC Genomics">
        <title>Genomic comparison of Trypanosoma conorhini and Trypanosoma rangeli to Trypanosoma cruzi strains of high and low virulence.</title>
        <authorList>
            <person name="Bradwell K.R."/>
            <person name="Koparde V.N."/>
            <person name="Matveyev A.V."/>
            <person name="Serrano M.G."/>
            <person name="Alves J.M."/>
            <person name="Parikh H."/>
            <person name="Huang B."/>
            <person name="Lee V."/>
            <person name="Espinosa-Alvarez O."/>
            <person name="Ortiz P.A."/>
            <person name="Costa-Martins A.G."/>
            <person name="Teixeira M.M."/>
            <person name="Buck G.A."/>
        </authorList>
    </citation>
    <scope>NUCLEOTIDE SEQUENCE [LARGE SCALE GENOMIC DNA]</scope>
    <source>
        <strain evidence="2 3">025E</strain>
    </source>
</reference>
<dbReference type="OrthoDB" id="250537at2759"/>
<feature type="region of interest" description="Disordered" evidence="1">
    <location>
        <begin position="17"/>
        <end position="93"/>
    </location>
</feature>
<keyword evidence="3" id="KW-1185">Reference proteome</keyword>
<feature type="compositionally biased region" description="Low complexity" evidence="1">
    <location>
        <begin position="32"/>
        <end position="52"/>
    </location>
</feature>
<organism evidence="2 3">
    <name type="scientific">Trypanosoma conorhini</name>
    <dbReference type="NCBI Taxonomy" id="83891"/>
    <lineage>
        <taxon>Eukaryota</taxon>
        <taxon>Discoba</taxon>
        <taxon>Euglenozoa</taxon>
        <taxon>Kinetoplastea</taxon>
        <taxon>Metakinetoplastina</taxon>
        <taxon>Trypanosomatida</taxon>
        <taxon>Trypanosomatidae</taxon>
        <taxon>Trypanosoma</taxon>
    </lineage>
</organism>
<name>A0A3R7NYD6_9TRYP</name>
<comment type="caution">
    <text evidence="2">The sequence shown here is derived from an EMBL/GenBank/DDBJ whole genome shotgun (WGS) entry which is preliminary data.</text>
</comment>
<dbReference type="GeneID" id="40315574"/>
<gene>
    <name evidence="2" type="ORF">Tco025E_01963</name>
</gene>
<dbReference type="AlphaFoldDB" id="A0A3R7NYD6"/>
<proteinExistence type="predicted"/>
<protein>
    <submittedName>
        <fullName evidence="2">Calphotin-like protein</fullName>
    </submittedName>
</protein>
<evidence type="ECO:0000256" key="1">
    <source>
        <dbReference type="SAM" id="MobiDB-lite"/>
    </source>
</evidence>
<feature type="compositionally biased region" description="Pro residues" evidence="1">
    <location>
        <begin position="21"/>
        <end position="31"/>
    </location>
</feature>
<accession>A0A3R7NYD6</accession>
<feature type="compositionally biased region" description="Pro residues" evidence="1">
    <location>
        <begin position="53"/>
        <end position="65"/>
    </location>
</feature>
<evidence type="ECO:0000313" key="2">
    <source>
        <dbReference type="EMBL" id="RNF25771.1"/>
    </source>
</evidence>
<sequence>MHSGAVAVPLAAVPSQLVSLPLPPPPPPEPPKASSASSSVPLAAAPRVSLVGPPHPEVPTPPLVPLPRVARQEAERPPPTEPLPAETPPKANVEGMGVASQAELVNVSEEKSAVVEQPGFAVYPPSCEKPQLQRVAPFGEVQLPCAFAAPVCVPVTESLSTLPQQLPPPYVVFGGARYEQVPLAKKTRRHLDSSGSCQRATALKRDMLAYMRAQLKLAGEYLHLGAPEVPLNAPHGRELSRSTTVTAEFALSSGDGSFSQNNIWTVAYTGTVKALHTFIESLEVDTVNAKGFVLYNRRQYGIKKCGERFLLGLGRKATPIQFDAVAGHLDNVVLLLHCGARDDSAPRLKDIVAADAMEIIQEVTAGSRGRRAALGSKAKAGHDVPVTRAPVPLRAEEVVPPVAEV</sequence>